<dbReference type="EnsemblMetazoa" id="ADIR014727-RA">
    <property type="protein sequence ID" value="ADIR014727-PA"/>
    <property type="gene ID" value="ADIR014727"/>
</dbReference>
<accession>A0A182NY17</accession>
<dbReference type="VEuPathDB" id="VectorBase:ADIR014727"/>
<reference evidence="2" key="1">
    <citation type="submission" date="2013-03" db="EMBL/GenBank/DDBJ databases">
        <title>The Genome Sequence of Anopheles dirus WRAIR2.</title>
        <authorList>
            <consortium name="The Broad Institute Genomics Platform"/>
            <person name="Neafsey D.E."/>
            <person name="Walton C."/>
            <person name="Walker B."/>
            <person name="Young S.K."/>
            <person name="Zeng Q."/>
            <person name="Gargeya S."/>
            <person name="Fitzgerald M."/>
            <person name="Haas B."/>
            <person name="Abouelleil A."/>
            <person name="Allen A.W."/>
            <person name="Alvarado L."/>
            <person name="Arachchi H.M."/>
            <person name="Berlin A.M."/>
            <person name="Chapman S.B."/>
            <person name="Gainer-Dewar J."/>
            <person name="Goldberg J."/>
            <person name="Griggs A."/>
            <person name="Gujja S."/>
            <person name="Hansen M."/>
            <person name="Howarth C."/>
            <person name="Imamovic A."/>
            <person name="Ireland A."/>
            <person name="Larimer J."/>
            <person name="McCowan C."/>
            <person name="Murphy C."/>
            <person name="Pearson M."/>
            <person name="Poon T.W."/>
            <person name="Priest M."/>
            <person name="Roberts A."/>
            <person name="Saif S."/>
            <person name="Shea T."/>
            <person name="Sisk P."/>
            <person name="Sykes S."/>
            <person name="Wortman J."/>
            <person name="Nusbaum C."/>
            <person name="Birren B."/>
        </authorList>
    </citation>
    <scope>NUCLEOTIDE SEQUENCE [LARGE SCALE GENOMIC DNA]</scope>
    <source>
        <strain evidence="2">WRAIR2</strain>
    </source>
</reference>
<keyword evidence="2" id="KW-1185">Reference proteome</keyword>
<dbReference type="EnsemblMetazoa" id="ADIR014727-RB">
    <property type="protein sequence ID" value="ADIR014727-PB"/>
    <property type="gene ID" value="ADIR014727"/>
</dbReference>
<evidence type="ECO:0000313" key="1">
    <source>
        <dbReference type="EnsemblMetazoa" id="ADIR014727-PB"/>
    </source>
</evidence>
<dbReference type="Proteomes" id="UP000075884">
    <property type="component" value="Unassembled WGS sequence"/>
</dbReference>
<sequence>MRTPLSCYYYPLKPPDPVCTHSPGTIDHWKTPLLKSNHRKQNRCATGMH</sequence>
<evidence type="ECO:0000313" key="2">
    <source>
        <dbReference type="Proteomes" id="UP000075884"/>
    </source>
</evidence>
<organism evidence="1 2">
    <name type="scientific">Anopheles dirus</name>
    <dbReference type="NCBI Taxonomy" id="7168"/>
    <lineage>
        <taxon>Eukaryota</taxon>
        <taxon>Metazoa</taxon>
        <taxon>Ecdysozoa</taxon>
        <taxon>Arthropoda</taxon>
        <taxon>Hexapoda</taxon>
        <taxon>Insecta</taxon>
        <taxon>Pterygota</taxon>
        <taxon>Neoptera</taxon>
        <taxon>Endopterygota</taxon>
        <taxon>Diptera</taxon>
        <taxon>Nematocera</taxon>
        <taxon>Culicoidea</taxon>
        <taxon>Culicidae</taxon>
        <taxon>Anophelinae</taxon>
        <taxon>Anopheles</taxon>
    </lineage>
</organism>
<protein>
    <submittedName>
        <fullName evidence="1">Uncharacterized protein</fullName>
    </submittedName>
</protein>
<reference evidence="1" key="2">
    <citation type="submission" date="2020-05" db="UniProtKB">
        <authorList>
            <consortium name="EnsemblMetazoa"/>
        </authorList>
    </citation>
    <scope>IDENTIFICATION</scope>
    <source>
        <strain evidence="1">WRAIR2</strain>
    </source>
</reference>
<proteinExistence type="predicted"/>
<dbReference type="AlphaFoldDB" id="A0A182NY17"/>
<name>A0A182NY17_9DIPT</name>